<proteinExistence type="predicted"/>
<dbReference type="Proteomes" id="UP000651085">
    <property type="component" value="Unassembled WGS sequence"/>
</dbReference>
<comment type="caution">
    <text evidence="1">The sequence shown here is derived from an EMBL/GenBank/DDBJ whole genome shotgun (WGS) entry which is preliminary data.</text>
</comment>
<organism evidence="1 2">
    <name type="scientific">Jilunia laotingensis</name>
    <dbReference type="NCBI Taxonomy" id="2763675"/>
    <lineage>
        <taxon>Bacteria</taxon>
        <taxon>Pseudomonadati</taxon>
        <taxon>Bacteroidota</taxon>
        <taxon>Bacteroidia</taxon>
        <taxon>Bacteroidales</taxon>
        <taxon>Bacteroidaceae</taxon>
        <taxon>Jilunia</taxon>
    </lineage>
</organism>
<dbReference type="AlphaFoldDB" id="A0A926IQ17"/>
<evidence type="ECO:0000313" key="1">
    <source>
        <dbReference type="EMBL" id="MBC8593356.1"/>
    </source>
</evidence>
<gene>
    <name evidence="1" type="ORF">H8744_08880</name>
</gene>
<dbReference type="EMBL" id="JACRTF010000001">
    <property type="protein sequence ID" value="MBC8593356.1"/>
    <property type="molecule type" value="Genomic_DNA"/>
</dbReference>
<protein>
    <recommendedName>
        <fullName evidence="3">Lipoprotein</fullName>
    </recommendedName>
</protein>
<keyword evidence="2" id="KW-1185">Reference proteome</keyword>
<dbReference type="RefSeq" id="WP_262434499.1">
    <property type="nucleotide sequence ID" value="NZ_JACRTF010000001.1"/>
</dbReference>
<dbReference type="PROSITE" id="PS51257">
    <property type="entry name" value="PROKAR_LIPOPROTEIN"/>
    <property type="match status" value="1"/>
</dbReference>
<sequence>MKRFYSPAAGILLAGLLFIACDSEKDKYPKDYVGFKHSTETHVYDKNASEETMTVKIMAVKKKDEDREIKLSINKSPILEDAFKLTETKMIIKAGKKEASTTIKIYPRNVVSGMFIRLTCTPQWKGGEKSQLAIQLTPK</sequence>
<evidence type="ECO:0008006" key="3">
    <source>
        <dbReference type="Google" id="ProtNLM"/>
    </source>
</evidence>
<accession>A0A926IQ17</accession>
<name>A0A926IQ17_9BACT</name>
<reference evidence="1" key="1">
    <citation type="submission" date="2020-08" db="EMBL/GenBank/DDBJ databases">
        <title>Genome public.</title>
        <authorList>
            <person name="Liu C."/>
            <person name="Sun Q."/>
        </authorList>
    </citation>
    <scope>NUCLEOTIDE SEQUENCE</scope>
    <source>
        <strain evidence="1">N12</strain>
    </source>
</reference>
<evidence type="ECO:0000313" key="2">
    <source>
        <dbReference type="Proteomes" id="UP000651085"/>
    </source>
</evidence>